<dbReference type="SUPFAM" id="SSF49742">
    <property type="entry name" value="PHM/PNGase F"/>
    <property type="match status" value="1"/>
</dbReference>
<comment type="caution">
    <text evidence="4">The sequence shown here is derived from an EMBL/GenBank/DDBJ whole genome shotgun (WGS) entry which is preliminary data.</text>
</comment>
<evidence type="ECO:0000256" key="1">
    <source>
        <dbReference type="ARBA" id="ARBA00023157"/>
    </source>
</evidence>
<accession>A0A7C9RYK1</accession>
<dbReference type="Gene3D" id="2.60.120.230">
    <property type="match status" value="1"/>
</dbReference>
<protein>
    <recommendedName>
        <fullName evidence="3">F5/8 type C domain-containing protein</fullName>
    </recommendedName>
</protein>
<feature type="chain" id="PRO_5028943564" description="F5/8 type C domain-containing protein" evidence="2">
    <location>
        <begin position="31"/>
        <end position="504"/>
    </location>
</feature>
<dbReference type="Pfam" id="PF00754">
    <property type="entry name" value="F5_F8_type_C"/>
    <property type="match status" value="1"/>
</dbReference>
<dbReference type="SUPFAM" id="SSF49785">
    <property type="entry name" value="Galactose-binding domain-like"/>
    <property type="match status" value="1"/>
</dbReference>
<dbReference type="AlphaFoldDB" id="A0A7C9RYK1"/>
<dbReference type="Proteomes" id="UP000481360">
    <property type="component" value="Unassembled WGS sequence"/>
</dbReference>
<dbReference type="Pfam" id="PF09113">
    <property type="entry name" value="N-glycanase_C"/>
    <property type="match status" value="1"/>
</dbReference>
<evidence type="ECO:0000259" key="3">
    <source>
        <dbReference type="PROSITE" id="PS50022"/>
    </source>
</evidence>
<dbReference type="InterPro" id="IPR015197">
    <property type="entry name" value="PngaseF_C"/>
</dbReference>
<name>A0A7C9RYK1_9PSEU</name>
<sequence length="504" mass="52683">MTVQLKVPRMIVALGVLSLSLIASSPAATAAVTNLALNRPATGSAACAGSEGPEKAVNGSVSGGNSDKWCSTAATRYLQVDLGLPGSITGFTVKHAGAGGEAAVYNTKAFTIQLSADGNTWTNQVSVTNNTANTTTHSITATNARYAKLVVTTPTQSTDQAARIYEFEVYGTSSGTPGGGTIPVFDHIPQFGIYTSNDPVGYTPPAGVLMWNRGTEFARKLTDAEKALIGDDLRVRVSYHAQCDNYDRIGTVFYVAVPKGTTPTATTPRVTLQDFITPFSNYWRGAKANYTFPDADLGPYAGALADPNKDVYLGIGGGSNPYRGDACESHPEVTPEFRAIGFKYSMSLISSVTLTARDHDVAGMISGVRETTNSITAGPVKHTATGNRGDIALVIAGYGSAAGGEEYSNTTVTVSVNGTRVGSFSTAVDCANLEQYSPDGNPGIFRNNTTSNPRSWCPGGLIPSRYFPTGDITGKDVSVTIGIGRPVPYVGDSGYGTSVSLLEH</sequence>
<feature type="domain" description="F5/8 type C" evidence="3">
    <location>
        <begin position="23"/>
        <end position="172"/>
    </location>
</feature>
<proteinExistence type="predicted"/>
<dbReference type="EMBL" id="JAAMPJ010000013">
    <property type="protein sequence ID" value="NGY64683.1"/>
    <property type="molecule type" value="Genomic_DNA"/>
</dbReference>
<reference evidence="4 5" key="1">
    <citation type="submission" date="2020-03" db="EMBL/GenBank/DDBJ databases">
        <title>Isolation and identification of active actinomycetes.</title>
        <authorList>
            <person name="Sun X."/>
        </authorList>
    </citation>
    <scope>NUCLEOTIDE SEQUENCE [LARGE SCALE GENOMIC DNA]</scope>
    <source>
        <strain evidence="4 5">NEAU-D13</strain>
    </source>
</reference>
<organism evidence="4 5">
    <name type="scientific">Lentzea alba</name>
    <dbReference type="NCBI Taxonomy" id="2714351"/>
    <lineage>
        <taxon>Bacteria</taxon>
        <taxon>Bacillati</taxon>
        <taxon>Actinomycetota</taxon>
        <taxon>Actinomycetes</taxon>
        <taxon>Pseudonocardiales</taxon>
        <taxon>Pseudonocardiaceae</taxon>
        <taxon>Lentzea</taxon>
    </lineage>
</organism>
<dbReference type="GO" id="GO:0016715">
    <property type="term" value="F:oxidoreductase activity, acting on paired donors, with incorporation or reduction of molecular oxygen, reduced ascorbate as one donor, and incorporation of one atom of oxygen"/>
    <property type="evidence" value="ECO:0007669"/>
    <property type="project" value="InterPro"/>
</dbReference>
<keyword evidence="1" id="KW-1015">Disulfide bond</keyword>
<feature type="signal peptide" evidence="2">
    <location>
        <begin position="1"/>
        <end position="30"/>
    </location>
</feature>
<dbReference type="InterPro" id="IPR008977">
    <property type="entry name" value="PHM/PNGase_F_dom_sf"/>
</dbReference>
<dbReference type="PROSITE" id="PS50022">
    <property type="entry name" value="FA58C_3"/>
    <property type="match status" value="1"/>
</dbReference>
<evidence type="ECO:0000313" key="4">
    <source>
        <dbReference type="EMBL" id="NGY64683.1"/>
    </source>
</evidence>
<evidence type="ECO:0000313" key="5">
    <source>
        <dbReference type="Proteomes" id="UP000481360"/>
    </source>
</evidence>
<dbReference type="InterPro" id="IPR014784">
    <property type="entry name" value="Cu2_ascorb_mOase-like_C"/>
</dbReference>
<keyword evidence="5" id="KW-1185">Reference proteome</keyword>
<gene>
    <name evidence="4" type="ORF">G7043_37805</name>
</gene>
<dbReference type="Gene3D" id="2.60.120.260">
    <property type="entry name" value="Galactose-binding domain-like"/>
    <property type="match status" value="1"/>
</dbReference>
<dbReference type="InterPro" id="IPR008979">
    <property type="entry name" value="Galactose-bd-like_sf"/>
</dbReference>
<evidence type="ECO:0000256" key="2">
    <source>
        <dbReference type="SAM" id="SignalP"/>
    </source>
</evidence>
<dbReference type="InterPro" id="IPR000421">
    <property type="entry name" value="FA58C"/>
</dbReference>
<dbReference type="RefSeq" id="WP_166053481.1">
    <property type="nucleotide sequence ID" value="NZ_JAAMPJ010000013.1"/>
</dbReference>
<keyword evidence="2" id="KW-0732">Signal</keyword>